<dbReference type="AlphaFoldDB" id="A0AA43U6N1"/>
<keyword evidence="2" id="KW-1185">Reference proteome</keyword>
<dbReference type="EMBL" id="JAUMVS010000200">
    <property type="protein sequence ID" value="MDO4842518.1"/>
    <property type="molecule type" value="Genomic_DNA"/>
</dbReference>
<accession>A0AA43U6N1</accession>
<name>A0AA43U6N1_9ACTN</name>
<dbReference type="Proteomes" id="UP001168575">
    <property type="component" value="Unassembled WGS sequence"/>
</dbReference>
<comment type="caution">
    <text evidence="1">The sequence shown here is derived from an EMBL/GenBank/DDBJ whole genome shotgun (WGS) entry which is preliminary data.</text>
</comment>
<evidence type="ECO:0000313" key="1">
    <source>
        <dbReference type="EMBL" id="MDO4842518.1"/>
    </source>
</evidence>
<proteinExistence type="predicted"/>
<evidence type="ECO:0000313" key="2">
    <source>
        <dbReference type="Proteomes" id="UP001168575"/>
    </source>
</evidence>
<reference evidence="1" key="1">
    <citation type="submission" date="2023-07" db="EMBL/GenBank/DDBJ databases">
        <title>Between Cages and Wild: Unraveling the Impact of Captivity on Animal Microbiomes and Antimicrobial Resistance.</title>
        <authorList>
            <person name="Schmartz G.P."/>
            <person name="Rehner J."/>
            <person name="Schuff M.J."/>
            <person name="Becker S.L."/>
            <person name="Kravczyk M."/>
            <person name="Gurevich A."/>
            <person name="Francke R."/>
            <person name="Mueller R."/>
            <person name="Keller V."/>
            <person name="Keller A."/>
        </authorList>
    </citation>
    <scope>NUCLEOTIDE SEQUENCE</scope>
    <source>
        <strain evidence="1">S12M_St_49</strain>
    </source>
</reference>
<protein>
    <submittedName>
        <fullName evidence="1">Uncharacterized protein</fullName>
    </submittedName>
</protein>
<sequence length="199" mass="21628">MSQQPKPVAQVAFFRRRGGKTFPQSQELPEKSIGKGKDEPAFFCLYLFQQGRIHPKAAGPAFGKRSSGGRGIQAHIGTEGQISLPGEPKAFFRRQQSGDGLAIVAESPEELFPGSMAVHGTDLLYSDGISIGPKGEMKQDFFWSAFEFTVKNGLTPLQDGHTEEKQIRKDIREVYAYEKKNAAGSAASAAGHERSAAVE</sequence>
<gene>
    <name evidence="1" type="ORF">Q3982_07585</name>
</gene>
<organism evidence="1 2">
    <name type="scientific">Phoenicibacter congonensis</name>
    <dbReference type="NCBI Taxonomy" id="1944646"/>
    <lineage>
        <taxon>Bacteria</taxon>
        <taxon>Bacillati</taxon>
        <taxon>Actinomycetota</taxon>
        <taxon>Coriobacteriia</taxon>
        <taxon>Eggerthellales</taxon>
        <taxon>Eggerthellaceae</taxon>
        <taxon>Phoenicibacter</taxon>
    </lineage>
</organism>